<dbReference type="EC" id="2.1.1.-" evidence="4"/>
<dbReference type="EMBL" id="JAHMUF010000005">
    <property type="protein sequence ID" value="KAG7194885.1"/>
    <property type="molecule type" value="Genomic_DNA"/>
</dbReference>
<dbReference type="AlphaFoldDB" id="A0A9P7VBR9"/>
<evidence type="ECO:0000313" key="7">
    <source>
        <dbReference type="Proteomes" id="UP000790833"/>
    </source>
</evidence>
<dbReference type="Proteomes" id="UP000790833">
    <property type="component" value="Unassembled WGS sequence"/>
</dbReference>
<keyword evidence="1 4" id="KW-0489">Methyltransferase</keyword>
<comment type="function">
    <text evidence="4">S-adenosyl-L-methionine-dependent methyltransferase that specifically methylates the N(1) position of an adenine present in helix 65 in 25S rRNA.</text>
</comment>
<comment type="similarity">
    <text evidence="4">Belongs to the BMT2 family.</text>
</comment>
<gene>
    <name evidence="4" type="primary">BMT2</name>
    <name evidence="6" type="ORF">KQ657_003993</name>
</gene>
<name>A0A9P7VBR9_9ASCO</name>
<evidence type="ECO:0000256" key="5">
    <source>
        <dbReference type="SAM" id="MobiDB-lite"/>
    </source>
</evidence>
<reference evidence="6" key="1">
    <citation type="submission" date="2021-03" db="EMBL/GenBank/DDBJ databases">
        <authorList>
            <person name="Palmer J.M."/>
        </authorList>
    </citation>
    <scope>NUCLEOTIDE SEQUENCE</scope>
    <source>
        <strain evidence="6">ARV_011</strain>
    </source>
</reference>
<comment type="subcellular location">
    <subcellularLocation>
        <location evidence="4">Nucleus</location>
        <location evidence="4">Nucleolus</location>
    </subcellularLocation>
</comment>
<evidence type="ECO:0000256" key="2">
    <source>
        <dbReference type="ARBA" id="ARBA00022679"/>
    </source>
</evidence>
<protein>
    <recommendedName>
        <fullName evidence="4">25S rRNA adenine-N(1) methyltransferase</fullName>
        <ecNumber evidence="4">2.1.1.-</ecNumber>
    </recommendedName>
</protein>
<evidence type="ECO:0000256" key="1">
    <source>
        <dbReference type="ARBA" id="ARBA00022603"/>
    </source>
</evidence>
<dbReference type="Pfam" id="PF11968">
    <property type="entry name" value="Bmt2"/>
    <property type="match status" value="1"/>
</dbReference>
<dbReference type="InterPro" id="IPR021867">
    <property type="entry name" value="Bmt2/SAMTOR"/>
</dbReference>
<sequence length="339" mass="39096">MARKSRGLLKGNRSITGNGIRKPKSLKPQKARSLIRRYHTLLKDKEIILKQLKPLVEGLDNKNYVECLRETQPLLFWKYNSELKLFIESWTGKQANEPMNKDVLQDTNEMVAMLGKIDGEIKCRGGIEAYQVALTDGQDSTRGGDSSKRLIQWLESNTQWQKKDTIMSALEIGCLSANNCISTCGMFEVTRIDLNSQNERLILQQDFMDRPLPTSSKEKFDMISCSLVLNYVPDHNVRGQMLWRFTQFLNEPKNGFYSKVFIVLPLPCVTNSRYFNNARFIDIMTHLGFCEEEYYEAKKVAYWLFSWKGSKSMKKVAECAFKKTEINSGLSRNNFCITL</sequence>
<dbReference type="GO" id="GO:0005730">
    <property type="term" value="C:nucleolus"/>
    <property type="evidence" value="ECO:0007669"/>
    <property type="project" value="UniProtKB-SubCell"/>
</dbReference>
<evidence type="ECO:0000256" key="3">
    <source>
        <dbReference type="ARBA" id="ARBA00022691"/>
    </source>
</evidence>
<keyword evidence="4" id="KW-0539">Nucleus</keyword>
<keyword evidence="3 4" id="KW-0949">S-adenosyl-L-methionine</keyword>
<evidence type="ECO:0000313" key="6">
    <source>
        <dbReference type="EMBL" id="KAG7194885.1"/>
    </source>
</evidence>
<feature type="binding site" evidence="4">
    <location>
        <position position="173"/>
    </location>
    <ligand>
        <name>S-adenosyl-L-methionine</name>
        <dbReference type="ChEBI" id="CHEBI:59789"/>
    </ligand>
</feature>
<dbReference type="PANTHER" id="PTHR21008">
    <property type="entry name" value="S-ADENOSYLMETHIONINE SENSOR UPSTREAM OF MTORC1-RELATED"/>
    <property type="match status" value="1"/>
</dbReference>
<keyword evidence="7" id="KW-1185">Reference proteome</keyword>
<dbReference type="InterPro" id="IPR029063">
    <property type="entry name" value="SAM-dependent_MTases_sf"/>
</dbReference>
<dbReference type="GO" id="GO:0016433">
    <property type="term" value="F:rRNA (adenine) methyltransferase activity"/>
    <property type="evidence" value="ECO:0007669"/>
    <property type="project" value="UniProtKB-UniRule"/>
</dbReference>
<comment type="caution">
    <text evidence="6">The sequence shown here is derived from an EMBL/GenBank/DDBJ whole genome shotgun (WGS) entry which is preliminary data.</text>
</comment>
<dbReference type="PANTHER" id="PTHR21008:SF1">
    <property type="entry name" value="25S RRNA (ADENINE(2142)-N(1))-METHYLTRANSFERASE"/>
    <property type="match status" value="1"/>
</dbReference>
<evidence type="ECO:0000256" key="4">
    <source>
        <dbReference type="HAMAP-Rule" id="MF_03044"/>
    </source>
</evidence>
<accession>A0A9P7VBR9</accession>
<organism evidence="6 7">
    <name type="scientific">Scheffersomyces spartinae</name>
    <dbReference type="NCBI Taxonomy" id="45513"/>
    <lineage>
        <taxon>Eukaryota</taxon>
        <taxon>Fungi</taxon>
        <taxon>Dikarya</taxon>
        <taxon>Ascomycota</taxon>
        <taxon>Saccharomycotina</taxon>
        <taxon>Pichiomycetes</taxon>
        <taxon>Debaryomycetaceae</taxon>
        <taxon>Scheffersomyces</taxon>
    </lineage>
</organism>
<dbReference type="SUPFAM" id="SSF53335">
    <property type="entry name" value="S-adenosyl-L-methionine-dependent methyltransferases"/>
    <property type="match status" value="1"/>
</dbReference>
<feature type="binding site" evidence="4">
    <location>
        <position position="193"/>
    </location>
    <ligand>
        <name>S-adenosyl-L-methionine</name>
        <dbReference type="ChEBI" id="CHEBI:59789"/>
    </ligand>
</feature>
<proteinExistence type="inferred from homology"/>
<feature type="region of interest" description="Disordered" evidence="5">
    <location>
        <begin position="1"/>
        <end position="26"/>
    </location>
</feature>
<keyword evidence="2 4" id="KW-0808">Transferase</keyword>
<dbReference type="OrthoDB" id="5954793at2759"/>
<dbReference type="HAMAP" id="MF_03044">
    <property type="entry name" value="BMT2"/>
    <property type="match status" value="1"/>
</dbReference>